<comment type="caution">
    <text evidence="1">The sequence shown here is derived from an EMBL/GenBank/DDBJ whole genome shotgun (WGS) entry which is preliminary data.</text>
</comment>
<proteinExistence type="predicted"/>
<keyword evidence="2" id="KW-1185">Reference proteome</keyword>
<protein>
    <submittedName>
        <fullName evidence="1">Uncharacterized protein</fullName>
    </submittedName>
</protein>
<organism evidence="1 2">
    <name type="scientific">Melastoma candidum</name>
    <dbReference type="NCBI Taxonomy" id="119954"/>
    <lineage>
        <taxon>Eukaryota</taxon>
        <taxon>Viridiplantae</taxon>
        <taxon>Streptophyta</taxon>
        <taxon>Embryophyta</taxon>
        <taxon>Tracheophyta</taxon>
        <taxon>Spermatophyta</taxon>
        <taxon>Magnoliopsida</taxon>
        <taxon>eudicotyledons</taxon>
        <taxon>Gunneridae</taxon>
        <taxon>Pentapetalae</taxon>
        <taxon>rosids</taxon>
        <taxon>malvids</taxon>
        <taxon>Myrtales</taxon>
        <taxon>Melastomataceae</taxon>
        <taxon>Melastomatoideae</taxon>
        <taxon>Melastomateae</taxon>
        <taxon>Melastoma</taxon>
    </lineage>
</organism>
<evidence type="ECO:0000313" key="2">
    <source>
        <dbReference type="Proteomes" id="UP001057402"/>
    </source>
</evidence>
<evidence type="ECO:0000313" key="1">
    <source>
        <dbReference type="EMBL" id="KAI4339229.1"/>
    </source>
</evidence>
<dbReference type="EMBL" id="CM042886">
    <property type="protein sequence ID" value="KAI4339229.1"/>
    <property type="molecule type" value="Genomic_DNA"/>
</dbReference>
<gene>
    <name evidence="1" type="ORF">MLD38_024191</name>
</gene>
<reference evidence="2" key="1">
    <citation type="journal article" date="2023" name="Front. Plant Sci.">
        <title>Chromosomal-level genome assembly of Melastoma candidum provides insights into trichome evolution.</title>
        <authorList>
            <person name="Zhong Y."/>
            <person name="Wu W."/>
            <person name="Sun C."/>
            <person name="Zou P."/>
            <person name="Liu Y."/>
            <person name="Dai S."/>
            <person name="Zhou R."/>
        </authorList>
    </citation>
    <scope>NUCLEOTIDE SEQUENCE [LARGE SCALE GENOMIC DNA]</scope>
</reference>
<name>A0ACB9NUJ2_9MYRT</name>
<sequence>MRFLGELYNYEHVESSVIFETLYLLLVFGCGTAEQDVLDRPEDCFRIRLVITFLQTCGHYFDRGSSKRKLDRFLIHFQRYILGKGSLPLDIEFDLQDLFAVASQYERTISNEREENGELCEDIPESDTESGSSSLDGGHEEEGLDEENHDDGSDSEGDDEDEDDDVGSTSDDDDEVRVRQKAPDVDPVEEASFDQELRKVWSNAH</sequence>
<accession>A0ACB9NUJ2</accession>
<dbReference type="Proteomes" id="UP001057402">
    <property type="component" value="Chromosome 7"/>
</dbReference>